<organism evidence="4 5">
    <name type="scientific">Pinibacter soli</name>
    <dbReference type="NCBI Taxonomy" id="3044211"/>
    <lineage>
        <taxon>Bacteria</taxon>
        <taxon>Pseudomonadati</taxon>
        <taxon>Bacteroidota</taxon>
        <taxon>Chitinophagia</taxon>
        <taxon>Chitinophagales</taxon>
        <taxon>Chitinophagaceae</taxon>
        <taxon>Pinibacter</taxon>
    </lineage>
</organism>
<feature type="chain" id="PRO_5047295478" evidence="3">
    <location>
        <begin position="21"/>
        <end position="449"/>
    </location>
</feature>
<reference evidence="4 5" key="1">
    <citation type="submission" date="2023-05" db="EMBL/GenBank/DDBJ databases">
        <title>Genome sequence of Pinibacter sp. MAH-24.</title>
        <authorList>
            <person name="Huq M.A."/>
        </authorList>
    </citation>
    <scope>NUCLEOTIDE SEQUENCE [LARGE SCALE GENOMIC DNA]</scope>
    <source>
        <strain evidence="4 5">MAH-24</strain>
    </source>
</reference>
<keyword evidence="3" id="KW-0732">Signal</keyword>
<keyword evidence="2" id="KW-0812">Transmembrane</keyword>
<dbReference type="PANTHER" id="PTHR40940">
    <property type="entry name" value="PROTEIN BATD-RELATED"/>
    <property type="match status" value="1"/>
</dbReference>
<dbReference type="EMBL" id="JASBRG010000003">
    <property type="protein sequence ID" value="MDI3319387.1"/>
    <property type="molecule type" value="Genomic_DNA"/>
</dbReference>
<dbReference type="Proteomes" id="UP001226434">
    <property type="component" value="Unassembled WGS sequence"/>
</dbReference>
<evidence type="ECO:0000256" key="1">
    <source>
        <dbReference type="SAM" id="Coils"/>
    </source>
</evidence>
<name>A0ABT6R9Z2_9BACT</name>
<dbReference type="InterPro" id="IPR025738">
    <property type="entry name" value="BatD"/>
</dbReference>
<sequence>MVKYIAISILLCFIGIDSNAQDCFARVELNKHSVYVQEPFRVTIRVLTKTWYTAPLDFDNIQIPSAFILPFDRTQSGMFTVGDKQYAGLEFYFIVFPYKAGTFTIPPIHIGATTPPEGSSESKKVTLATAPQKIIVRDVPASLKTDNWFVAKGVNISERWNKSLRDVKVGDVIVRTITIDASGTLPQFIPEVAKEKPDWASIYPDDAELQDTRNENDANGRRIESITYLLEKAGDFQIPPVKVTWWNPNNSRKYEKSTVSVSIHVKENPNLGILTTLKDSLKTTQKIAKPPEKKKGPYLIYGIPWYWFSLYALVAIAVLYVVVRLIISIVKWATQKRRNYLNSEQHWFNKFMRSPNNASKVINGLYQWWDRSGIANKSASATETFIHDKEPSIKKELDAIYKDLYEGENGSGSVEQKQLKSEIKKYRKKKRLANDQLANKISEHQKLWE</sequence>
<evidence type="ECO:0000313" key="4">
    <source>
        <dbReference type="EMBL" id="MDI3319387.1"/>
    </source>
</evidence>
<proteinExistence type="predicted"/>
<dbReference type="Pfam" id="PF13584">
    <property type="entry name" value="BatD"/>
    <property type="match status" value="1"/>
</dbReference>
<evidence type="ECO:0000256" key="3">
    <source>
        <dbReference type="SAM" id="SignalP"/>
    </source>
</evidence>
<gene>
    <name evidence="4" type="ORF">QJ048_06360</name>
</gene>
<dbReference type="RefSeq" id="WP_282333500.1">
    <property type="nucleotide sequence ID" value="NZ_JASBRG010000003.1"/>
</dbReference>
<keyword evidence="2" id="KW-1133">Transmembrane helix</keyword>
<evidence type="ECO:0000313" key="5">
    <source>
        <dbReference type="Proteomes" id="UP001226434"/>
    </source>
</evidence>
<protein>
    <submittedName>
        <fullName evidence="4">BatD family protein</fullName>
    </submittedName>
</protein>
<dbReference type="PANTHER" id="PTHR40940:SF1">
    <property type="entry name" value="PROTEIN BATD"/>
    <property type="match status" value="1"/>
</dbReference>
<accession>A0ABT6R9Z2</accession>
<keyword evidence="2" id="KW-0472">Membrane</keyword>
<keyword evidence="5" id="KW-1185">Reference proteome</keyword>
<evidence type="ECO:0000256" key="2">
    <source>
        <dbReference type="SAM" id="Phobius"/>
    </source>
</evidence>
<feature type="coiled-coil region" evidence="1">
    <location>
        <begin position="416"/>
        <end position="443"/>
    </location>
</feature>
<feature type="signal peptide" evidence="3">
    <location>
        <begin position="1"/>
        <end position="20"/>
    </location>
</feature>
<keyword evidence="1" id="KW-0175">Coiled coil</keyword>
<feature type="transmembrane region" description="Helical" evidence="2">
    <location>
        <begin position="305"/>
        <end position="327"/>
    </location>
</feature>
<comment type="caution">
    <text evidence="4">The sequence shown here is derived from an EMBL/GenBank/DDBJ whole genome shotgun (WGS) entry which is preliminary data.</text>
</comment>